<dbReference type="OrthoDB" id="32521at2"/>
<evidence type="ECO:0000313" key="4">
    <source>
        <dbReference type="Proteomes" id="UP000068164"/>
    </source>
</evidence>
<gene>
    <name evidence="3" type="ORF">AS026_31320</name>
</gene>
<feature type="transmembrane region" description="Helical" evidence="1">
    <location>
        <begin position="62"/>
        <end position="81"/>
    </location>
</feature>
<evidence type="ECO:0000313" key="3">
    <source>
        <dbReference type="EMBL" id="KWV57131.1"/>
    </source>
</evidence>
<reference evidence="3 4" key="1">
    <citation type="submission" date="2015-11" db="EMBL/GenBank/DDBJ databases">
        <title>Draft Genome Sequence of the Strain BR 10423 (Rhizobium sp.) isolated from nodules of Mimosa pudica.</title>
        <authorList>
            <person name="Barauna A.C."/>
            <person name="Zilli J.E."/>
            <person name="Simoes-Araujo J.L."/>
            <person name="Reis V.M."/>
            <person name="James E.K."/>
            <person name="Reis F.B.Jr."/>
            <person name="Rouws L.F."/>
            <person name="Passos S.R."/>
            <person name="Gois S.R."/>
        </authorList>
    </citation>
    <scope>NUCLEOTIDE SEQUENCE [LARGE SCALE GENOMIC DNA]</scope>
    <source>
        <strain evidence="3 4">BR10423</strain>
    </source>
</reference>
<sequence length="89" mass="9400">MAGDTMAWAFLLTGLATGVTAVAGIVLPGKWEAFVECALGIWLMALPWVVEPVKDPSTADWATVIIGGVMVVLSGISVFSGRGRRPRQE</sequence>
<comment type="caution">
    <text evidence="3">The sequence shown here is derived from an EMBL/GenBank/DDBJ whole genome shotgun (WGS) entry which is preliminary data.</text>
</comment>
<protein>
    <recommendedName>
        <fullName evidence="2">SPW repeat-containing integral membrane domain-containing protein</fullName>
    </recommendedName>
</protein>
<keyword evidence="1" id="KW-0472">Membrane</keyword>
<keyword evidence="1" id="KW-0812">Transmembrane</keyword>
<feature type="transmembrane region" description="Helical" evidence="1">
    <location>
        <begin position="33"/>
        <end position="50"/>
    </location>
</feature>
<keyword evidence="4" id="KW-1185">Reference proteome</keyword>
<dbReference type="Pfam" id="PF03779">
    <property type="entry name" value="SPW"/>
    <property type="match status" value="1"/>
</dbReference>
<dbReference type="InterPro" id="IPR005530">
    <property type="entry name" value="SPW"/>
</dbReference>
<dbReference type="EMBL" id="LNCD01000031">
    <property type="protein sequence ID" value="KWV57131.1"/>
    <property type="molecule type" value="Genomic_DNA"/>
</dbReference>
<evidence type="ECO:0000259" key="2">
    <source>
        <dbReference type="Pfam" id="PF03779"/>
    </source>
</evidence>
<feature type="transmembrane region" description="Helical" evidence="1">
    <location>
        <begin position="6"/>
        <end position="26"/>
    </location>
</feature>
<accession>A0A109JXX0</accession>
<dbReference type="Proteomes" id="UP000068164">
    <property type="component" value="Unassembled WGS sequence"/>
</dbReference>
<feature type="domain" description="SPW repeat-containing integral membrane" evidence="2">
    <location>
        <begin position="4"/>
        <end position="74"/>
    </location>
</feature>
<name>A0A109JXX0_9HYPH</name>
<evidence type="ECO:0000256" key="1">
    <source>
        <dbReference type="SAM" id="Phobius"/>
    </source>
</evidence>
<dbReference type="AlphaFoldDB" id="A0A109JXX0"/>
<keyword evidence="1" id="KW-1133">Transmembrane helix</keyword>
<proteinExistence type="predicted"/>
<organism evidence="3 4">
    <name type="scientific">Rhizobium altiplani</name>
    <dbReference type="NCBI Taxonomy" id="1864509"/>
    <lineage>
        <taxon>Bacteria</taxon>
        <taxon>Pseudomonadati</taxon>
        <taxon>Pseudomonadota</taxon>
        <taxon>Alphaproteobacteria</taxon>
        <taxon>Hyphomicrobiales</taxon>
        <taxon>Rhizobiaceae</taxon>
        <taxon>Rhizobium/Agrobacterium group</taxon>
        <taxon>Rhizobium</taxon>
    </lineage>
</organism>